<dbReference type="HOGENOM" id="CLU_333574_0_0_1"/>
<feature type="region of interest" description="Disordered" evidence="4">
    <location>
        <begin position="70"/>
        <end position="132"/>
    </location>
</feature>
<reference evidence="7 9" key="1">
    <citation type="journal article" date="2012" name="Nature">
        <title>Algal genomes reveal evolutionary mosaicism and the fate of nucleomorphs.</title>
        <authorList>
            <consortium name="DOE Joint Genome Institute"/>
            <person name="Curtis B.A."/>
            <person name="Tanifuji G."/>
            <person name="Burki F."/>
            <person name="Gruber A."/>
            <person name="Irimia M."/>
            <person name="Maruyama S."/>
            <person name="Arias M.C."/>
            <person name="Ball S.G."/>
            <person name="Gile G.H."/>
            <person name="Hirakawa Y."/>
            <person name="Hopkins J.F."/>
            <person name="Kuo A."/>
            <person name="Rensing S.A."/>
            <person name="Schmutz J."/>
            <person name="Symeonidi A."/>
            <person name="Elias M."/>
            <person name="Eveleigh R.J."/>
            <person name="Herman E.K."/>
            <person name="Klute M.J."/>
            <person name="Nakayama T."/>
            <person name="Obornik M."/>
            <person name="Reyes-Prieto A."/>
            <person name="Armbrust E.V."/>
            <person name="Aves S.J."/>
            <person name="Beiko R.G."/>
            <person name="Coutinho P."/>
            <person name="Dacks J.B."/>
            <person name="Durnford D.G."/>
            <person name="Fast N.M."/>
            <person name="Green B.R."/>
            <person name="Grisdale C.J."/>
            <person name="Hempel F."/>
            <person name="Henrissat B."/>
            <person name="Hoppner M.P."/>
            <person name="Ishida K."/>
            <person name="Kim E."/>
            <person name="Koreny L."/>
            <person name="Kroth P.G."/>
            <person name="Liu Y."/>
            <person name="Malik S.B."/>
            <person name="Maier U.G."/>
            <person name="McRose D."/>
            <person name="Mock T."/>
            <person name="Neilson J.A."/>
            <person name="Onodera N.T."/>
            <person name="Poole A.M."/>
            <person name="Pritham E.J."/>
            <person name="Richards T.A."/>
            <person name="Rocap G."/>
            <person name="Roy S.W."/>
            <person name="Sarai C."/>
            <person name="Schaack S."/>
            <person name="Shirato S."/>
            <person name="Slamovits C.H."/>
            <person name="Spencer D.F."/>
            <person name="Suzuki S."/>
            <person name="Worden A.Z."/>
            <person name="Zauner S."/>
            <person name="Barry K."/>
            <person name="Bell C."/>
            <person name="Bharti A.K."/>
            <person name="Crow J.A."/>
            <person name="Grimwood J."/>
            <person name="Kramer R."/>
            <person name="Lindquist E."/>
            <person name="Lucas S."/>
            <person name="Salamov A."/>
            <person name="McFadden G.I."/>
            <person name="Lane C.E."/>
            <person name="Keeling P.J."/>
            <person name="Gray M.W."/>
            <person name="Grigoriev I.V."/>
            <person name="Archibald J.M."/>
        </authorList>
    </citation>
    <scope>NUCLEOTIDE SEQUENCE</scope>
    <source>
        <strain evidence="7 9">CCMP2712</strain>
    </source>
</reference>
<dbReference type="PaxDb" id="55529-EKX39171"/>
<keyword evidence="3" id="KW-0862">Zinc</keyword>
<feature type="chain" id="PRO_5008770447" description="CW-type domain-containing protein" evidence="5">
    <location>
        <begin position="20"/>
        <end position="857"/>
    </location>
</feature>
<evidence type="ECO:0000313" key="7">
    <source>
        <dbReference type="EMBL" id="EKX39171.1"/>
    </source>
</evidence>
<evidence type="ECO:0000256" key="3">
    <source>
        <dbReference type="ARBA" id="ARBA00022833"/>
    </source>
</evidence>
<organism evidence="7">
    <name type="scientific">Guillardia theta (strain CCMP2712)</name>
    <name type="common">Cryptophyte</name>
    <dbReference type="NCBI Taxonomy" id="905079"/>
    <lineage>
        <taxon>Eukaryota</taxon>
        <taxon>Cryptophyceae</taxon>
        <taxon>Pyrenomonadales</taxon>
        <taxon>Geminigeraceae</taxon>
        <taxon>Guillardia</taxon>
    </lineage>
</organism>
<feature type="region of interest" description="Disordered" evidence="4">
    <location>
        <begin position="320"/>
        <end position="404"/>
    </location>
</feature>
<sequence length="857" mass="94478">MMLLMLALQGWAVVEENMAANHVSKCTILDGQEYYIGSNREKCSGHVGQSFMVHLQEGFSAIRDDDNKIRYTGEDTDSMAEGVEDGGSMNAAERSSSSCISDESTASSQCLQSDVPASPSAPPSVDAQNGLTSCHGTSLDSCEGNAAGDPIDMQQSKNPASERGRHKGTYDYDDVELYDCQPLSNEELLGDLRHDSFLYQDAGDSPTSYPSKHYSAPTSGHGLTARMKAKAEARAAAEADLVRDYAALSRKERENLLISPFLKTWINCDHCGKWRRIHDDHSINMSNHFFCSMIPNLSCDVAEEEWSQNEYWIEDGRVVGPDMKRKSSDNRKRSKDSADSGQSTPNKKQRLEPARAAPEASEGASKGESVGKEGTASNDSSAPKAAEKGRMFPQPLSPEDVTCSAHFDNVNKGARSDDKDNDHAARNLKLCEVDLCPLQQPAKRWHTITDKTVAGGRDWTRYIGITICDACFSFFRRNGTFDRSFRKPEETKSPCKLAESSPSKQSEPSGVSIPRDKKKDEFCAKLLQIQQPTMPKAEATTAKPISKVFHAQPVARKNEVHIKPFSSMDKSESKFIAPELSTIPMKARKTDAIYHNSKVGRNGKWCSKLRALRCIACSCRMDRCICRKKKKSTRPTNYAQPLAPSEKSSEPQDKSAGQSGGELSESESSEFEIIEEDYDSSNDSMSWEDADSAASERGVPHKASHVDVTEVEIEEDDRGRPSSLPPALEASEREDLGLLPSADGGETGVCAAVDPHLEGEVADRRELKAEQPPEQRNEQKPIKVRIPRWRLGCEDFLRPYRDESEQANLDSISEALEGMGKTVRGLEDSLSSIGSSLASQIAELRQTVLETEWESLQ</sequence>
<name>L1ISC1_GUITC</name>
<evidence type="ECO:0000256" key="1">
    <source>
        <dbReference type="ARBA" id="ARBA00022723"/>
    </source>
</evidence>
<feature type="compositionally biased region" description="Acidic residues" evidence="4">
    <location>
        <begin position="664"/>
        <end position="691"/>
    </location>
</feature>
<keyword evidence="1" id="KW-0479">Metal-binding</keyword>
<evidence type="ECO:0000256" key="4">
    <source>
        <dbReference type="SAM" id="MobiDB-lite"/>
    </source>
</evidence>
<keyword evidence="9" id="KW-1185">Reference proteome</keyword>
<evidence type="ECO:0000313" key="9">
    <source>
        <dbReference type="Proteomes" id="UP000011087"/>
    </source>
</evidence>
<evidence type="ECO:0000256" key="5">
    <source>
        <dbReference type="SAM" id="SignalP"/>
    </source>
</evidence>
<dbReference type="InterPro" id="IPR011124">
    <property type="entry name" value="Znf_CW"/>
</dbReference>
<feature type="compositionally biased region" description="Acidic residues" evidence="4">
    <location>
        <begin position="74"/>
        <end position="84"/>
    </location>
</feature>
<dbReference type="RefSeq" id="XP_005826151.1">
    <property type="nucleotide sequence ID" value="XM_005826094.1"/>
</dbReference>
<feature type="region of interest" description="Disordered" evidence="4">
    <location>
        <begin position="485"/>
        <end position="515"/>
    </location>
</feature>
<feature type="region of interest" description="Disordered" evidence="4">
    <location>
        <begin position="635"/>
        <end position="782"/>
    </location>
</feature>
<reference evidence="9" key="2">
    <citation type="submission" date="2012-11" db="EMBL/GenBank/DDBJ databases">
        <authorList>
            <person name="Kuo A."/>
            <person name="Curtis B.A."/>
            <person name="Tanifuji G."/>
            <person name="Burki F."/>
            <person name="Gruber A."/>
            <person name="Irimia M."/>
            <person name="Maruyama S."/>
            <person name="Arias M.C."/>
            <person name="Ball S.G."/>
            <person name="Gile G.H."/>
            <person name="Hirakawa Y."/>
            <person name="Hopkins J.F."/>
            <person name="Rensing S.A."/>
            <person name="Schmutz J."/>
            <person name="Symeonidi A."/>
            <person name="Elias M."/>
            <person name="Eveleigh R.J."/>
            <person name="Herman E.K."/>
            <person name="Klute M.J."/>
            <person name="Nakayama T."/>
            <person name="Obornik M."/>
            <person name="Reyes-Prieto A."/>
            <person name="Armbrust E.V."/>
            <person name="Aves S.J."/>
            <person name="Beiko R.G."/>
            <person name="Coutinho P."/>
            <person name="Dacks J.B."/>
            <person name="Durnford D.G."/>
            <person name="Fast N.M."/>
            <person name="Green B.R."/>
            <person name="Grisdale C."/>
            <person name="Hempe F."/>
            <person name="Henrissat B."/>
            <person name="Hoppner M.P."/>
            <person name="Ishida K.-I."/>
            <person name="Kim E."/>
            <person name="Koreny L."/>
            <person name="Kroth P.G."/>
            <person name="Liu Y."/>
            <person name="Malik S.-B."/>
            <person name="Maier U.G."/>
            <person name="McRose D."/>
            <person name="Mock T."/>
            <person name="Neilson J.A."/>
            <person name="Onodera N.T."/>
            <person name="Poole A.M."/>
            <person name="Pritham E.J."/>
            <person name="Richards T.A."/>
            <person name="Rocap G."/>
            <person name="Roy S.W."/>
            <person name="Sarai C."/>
            <person name="Schaack S."/>
            <person name="Shirato S."/>
            <person name="Slamovits C.H."/>
            <person name="Spencer D.F."/>
            <person name="Suzuki S."/>
            <person name="Worden A.Z."/>
            <person name="Zauner S."/>
            <person name="Barry K."/>
            <person name="Bell C."/>
            <person name="Bharti A.K."/>
            <person name="Crow J.A."/>
            <person name="Grimwood J."/>
            <person name="Kramer R."/>
            <person name="Lindquist E."/>
            <person name="Lucas S."/>
            <person name="Salamov A."/>
            <person name="McFadden G.I."/>
            <person name="Lane C.E."/>
            <person name="Keeling P.J."/>
            <person name="Gray M.W."/>
            <person name="Grigoriev I.V."/>
            <person name="Archibald J.M."/>
        </authorList>
    </citation>
    <scope>NUCLEOTIDE SEQUENCE</scope>
    <source>
        <strain evidence="9">CCMP2712</strain>
    </source>
</reference>
<feature type="compositionally biased region" description="Low complexity" evidence="4">
    <location>
        <begin position="95"/>
        <end position="127"/>
    </location>
</feature>
<keyword evidence="2" id="KW-0863">Zinc-finger</keyword>
<feature type="compositionally biased region" description="Polar residues" evidence="4">
    <location>
        <begin position="500"/>
        <end position="509"/>
    </location>
</feature>
<proteinExistence type="predicted"/>
<dbReference type="GO" id="GO:0008270">
    <property type="term" value="F:zinc ion binding"/>
    <property type="evidence" value="ECO:0007669"/>
    <property type="project" value="UniProtKB-KW"/>
</dbReference>
<evidence type="ECO:0000259" key="6">
    <source>
        <dbReference type="PROSITE" id="PS51050"/>
    </source>
</evidence>
<evidence type="ECO:0000313" key="8">
    <source>
        <dbReference type="EnsemblProtists" id="EKX39171"/>
    </source>
</evidence>
<dbReference type="Pfam" id="PF07496">
    <property type="entry name" value="zf-CW"/>
    <property type="match status" value="1"/>
</dbReference>
<protein>
    <recommendedName>
        <fullName evidence="6">CW-type domain-containing protein</fullName>
    </recommendedName>
</protein>
<dbReference type="Proteomes" id="UP000011087">
    <property type="component" value="Unassembled WGS sequence"/>
</dbReference>
<dbReference type="PROSITE" id="PS51050">
    <property type="entry name" value="ZF_CW"/>
    <property type="match status" value="1"/>
</dbReference>
<dbReference type="Gene3D" id="3.30.40.100">
    <property type="match status" value="1"/>
</dbReference>
<dbReference type="AlphaFoldDB" id="L1ISC1"/>
<gene>
    <name evidence="7" type="ORF">GUITHDRAFT_114827</name>
</gene>
<accession>L1ISC1</accession>
<feature type="compositionally biased region" description="Basic and acidic residues" evidence="4">
    <location>
        <begin position="320"/>
        <end position="338"/>
    </location>
</feature>
<feature type="domain" description="CW-type" evidence="6">
    <location>
        <begin position="259"/>
        <end position="307"/>
    </location>
</feature>
<feature type="signal peptide" evidence="5">
    <location>
        <begin position="1"/>
        <end position="19"/>
    </location>
</feature>
<evidence type="ECO:0000256" key="2">
    <source>
        <dbReference type="ARBA" id="ARBA00022771"/>
    </source>
</evidence>
<dbReference type="KEGG" id="gtt:GUITHDRAFT_114827"/>
<dbReference type="EnsemblProtists" id="EKX39171">
    <property type="protein sequence ID" value="EKX39171"/>
    <property type="gene ID" value="GUITHDRAFT_114827"/>
</dbReference>
<reference evidence="8" key="3">
    <citation type="submission" date="2015-06" db="UniProtKB">
        <authorList>
            <consortium name="EnsemblProtists"/>
        </authorList>
    </citation>
    <scope>IDENTIFICATION</scope>
</reference>
<keyword evidence="5" id="KW-0732">Signal</keyword>
<dbReference type="EMBL" id="JH993042">
    <property type="protein sequence ID" value="EKX39171.1"/>
    <property type="molecule type" value="Genomic_DNA"/>
</dbReference>
<feature type="region of interest" description="Disordered" evidence="4">
    <location>
        <begin position="145"/>
        <end position="168"/>
    </location>
</feature>
<dbReference type="GeneID" id="17295824"/>
<feature type="compositionally biased region" description="Basic and acidic residues" evidence="4">
    <location>
        <begin position="755"/>
        <end position="781"/>
    </location>
</feature>